<dbReference type="InterPro" id="IPR020846">
    <property type="entry name" value="MFS_dom"/>
</dbReference>
<evidence type="ECO:0000256" key="1">
    <source>
        <dbReference type="ARBA" id="ARBA00004141"/>
    </source>
</evidence>
<name>A0A0D2CWM9_9EURO</name>
<feature type="transmembrane region" description="Helical" evidence="8">
    <location>
        <begin position="314"/>
        <end position="331"/>
    </location>
</feature>
<evidence type="ECO:0000256" key="3">
    <source>
        <dbReference type="ARBA" id="ARBA00022448"/>
    </source>
</evidence>
<accession>A0A0D2CWM9</accession>
<evidence type="ECO:0000313" key="11">
    <source>
        <dbReference type="Proteomes" id="UP000054266"/>
    </source>
</evidence>
<feature type="transmembrane region" description="Helical" evidence="8">
    <location>
        <begin position="439"/>
        <end position="458"/>
    </location>
</feature>
<dbReference type="InterPro" id="IPR005829">
    <property type="entry name" value="Sugar_transporter_CS"/>
</dbReference>
<dbReference type="InterPro" id="IPR036259">
    <property type="entry name" value="MFS_trans_sf"/>
</dbReference>
<evidence type="ECO:0000259" key="9">
    <source>
        <dbReference type="PROSITE" id="PS50850"/>
    </source>
</evidence>
<dbReference type="PANTHER" id="PTHR48022:SF31">
    <property type="entry name" value="HEXOSE TRANSPORTER"/>
    <property type="match status" value="1"/>
</dbReference>
<dbReference type="HOGENOM" id="CLU_001265_30_13_1"/>
<feature type="transmembrane region" description="Helical" evidence="8">
    <location>
        <begin position="153"/>
        <end position="175"/>
    </location>
</feature>
<keyword evidence="5 8" id="KW-1133">Transmembrane helix</keyword>
<gene>
    <name evidence="10" type="ORF">PV04_05441</name>
</gene>
<comment type="subcellular location">
    <subcellularLocation>
        <location evidence="1">Membrane</location>
        <topology evidence="1">Multi-pass membrane protein</topology>
    </subcellularLocation>
</comment>
<dbReference type="FunFam" id="1.20.1250.20:FF:000134">
    <property type="entry name" value="MFS sugar transporter protein"/>
    <property type="match status" value="1"/>
</dbReference>
<dbReference type="PROSITE" id="PS00216">
    <property type="entry name" value="SUGAR_TRANSPORT_1"/>
    <property type="match status" value="1"/>
</dbReference>
<keyword evidence="6 8" id="KW-0472">Membrane</keyword>
<reference evidence="10 11" key="1">
    <citation type="submission" date="2015-01" db="EMBL/GenBank/DDBJ databases">
        <title>The Genome Sequence of Capronia semiimmersa CBS27337.</title>
        <authorList>
            <consortium name="The Broad Institute Genomics Platform"/>
            <person name="Cuomo C."/>
            <person name="de Hoog S."/>
            <person name="Gorbushina A."/>
            <person name="Stielow B."/>
            <person name="Teixiera M."/>
            <person name="Abouelleil A."/>
            <person name="Chapman S.B."/>
            <person name="Priest M."/>
            <person name="Young S.K."/>
            <person name="Wortman J."/>
            <person name="Nusbaum C."/>
            <person name="Birren B."/>
        </authorList>
    </citation>
    <scope>NUCLEOTIDE SEQUENCE [LARGE SCALE GENOMIC DNA]</scope>
    <source>
        <strain evidence="10 11">CBS 27337</strain>
    </source>
</reference>
<dbReference type="Gene3D" id="1.20.1250.20">
    <property type="entry name" value="MFS general substrate transporter like domains"/>
    <property type="match status" value="1"/>
</dbReference>
<feature type="domain" description="Major facilitator superfamily (MFS) profile" evidence="9">
    <location>
        <begin position="26"/>
        <end position="461"/>
    </location>
</feature>
<protein>
    <recommendedName>
        <fullName evidence="9">Major facilitator superfamily (MFS) profile domain-containing protein</fullName>
    </recommendedName>
</protein>
<feature type="transmembrane region" description="Helical" evidence="8">
    <location>
        <begin position="21"/>
        <end position="39"/>
    </location>
</feature>
<feature type="transmembrane region" description="Helical" evidence="8">
    <location>
        <begin position="374"/>
        <end position="395"/>
    </location>
</feature>
<keyword evidence="4 8" id="KW-0812">Transmembrane</keyword>
<dbReference type="NCBIfam" id="TIGR00879">
    <property type="entry name" value="SP"/>
    <property type="match status" value="1"/>
</dbReference>
<evidence type="ECO:0000256" key="7">
    <source>
        <dbReference type="RuleBase" id="RU003346"/>
    </source>
</evidence>
<evidence type="ECO:0000256" key="5">
    <source>
        <dbReference type="ARBA" id="ARBA00022989"/>
    </source>
</evidence>
<dbReference type="Proteomes" id="UP000054266">
    <property type="component" value="Unassembled WGS sequence"/>
</dbReference>
<dbReference type="PROSITE" id="PS50850">
    <property type="entry name" value="MFS"/>
    <property type="match status" value="1"/>
</dbReference>
<organism evidence="10 11">
    <name type="scientific">Phialophora macrospora</name>
    <dbReference type="NCBI Taxonomy" id="1851006"/>
    <lineage>
        <taxon>Eukaryota</taxon>
        <taxon>Fungi</taxon>
        <taxon>Dikarya</taxon>
        <taxon>Ascomycota</taxon>
        <taxon>Pezizomycotina</taxon>
        <taxon>Eurotiomycetes</taxon>
        <taxon>Chaetothyriomycetidae</taxon>
        <taxon>Chaetothyriales</taxon>
        <taxon>Herpotrichiellaceae</taxon>
        <taxon>Phialophora</taxon>
    </lineage>
</organism>
<dbReference type="InterPro" id="IPR005828">
    <property type="entry name" value="MFS_sugar_transport-like"/>
</dbReference>
<dbReference type="PRINTS" id="PR00171">
    <property type="entry name" value="SUGRTRNSPORT"/>
</dbReference>
<sequence length="519" mass="56440">MAQSAHPRRHLSRLVPRSQNALLIAVVSVSVVDSVLLGYDSSLMGSLNVMPTYQNYFTLTTATKSLNTAISYVGGSCAALIAGFVVAWIGRWKTIMLSCVLTLIGPIIQTAAQNIGMFIAGRFIVGFGLGFAQTACPTYVAETAPPKHRAVALGLYYACWGVGTLVASGVCYSTQHYSSTWAWRTPSLIQIVPSILCMCVLLFLPESPRFLIDSDRHDEALEVLAAINANGDKESPVVLVQYREISDTIAWEKSQQLSWKQAFSTKSNRKRMIITATFSIIVMLPGTNIITFYFGDMLSQAGITNPTTQLEINIILTSWTLVVSLAGAWFADSLGRKTLCAISLVGQIVTFYILAGLTALYGESSNKSGIYGTIAMIFLYNAAYAYGITPLTVLYPPEVLSYSLRSVGMGLYTLTTKLSGLLVTMAFPFALDAIGWKTYIINASADIVMLAGVIWYWVETRGYTLEEVDKLFDGEKHSDVPDLKAVQDGEVEVGSELLKSGVTSRVENQETVVTKGAIN</sequence>
<dbReference type="SUPFAM" id="SSF103473">
    <property type="entry name" value="MFS general substrate transporter"/>
    <property type="match status" value="1"/>
</dbReference>
<comment type="similarity">
    <text evidence="2 7">Belongs to the major facilitator superfamily. Sugar transporter (TC 2.A.1.1) family.</text>
</comment>
<feature type="transmembrane region" description="Helical" evidence="8">
    <location>
        <begin position="273"/>
        <end position="294"/>
    </location>
</feature>
<dbReference type="PANTHER" id="PTHR48022">
    <property type="entry name" value="PLASTIDIC GLUCOSE TRANSPORTER 4"/>
    <property type="match status" value="1"/>
</dbReference>
<dbReference type="GO" id="GO:0005351">
    <property type="term" value="F:carbohydrate:proton symporter activity"/>
    <property type="evidence" value="ECO:0007669"/>
    <property type="project" value="TreeGrafter"/>
</dbReference>
<dbReference type="Pfam" id="PF00083">
    <property type="entry name" value="Sugar_tr"/>
    <property type="match status" value="1"/>
</dbReference>
<keyword evidence="11" id="KW-1185">Reference proteome</keyword>
<dbReference type="PROSITE" id="PS00217">
    <property type="entry name" value="SUGAR_TRANSPORT_2"/>
    <property type="match status" value="1"/>
</dbReference>
<evidence type="ECO:0000256" key="2">
    <source>
        <dbReference type="ARBA" id="ARBA00010992"/>
    </source>
</evidence>
<dbReference type="InterPro" id="IPR003663">
    <property type="entry name" value="Sugar/inositol_transpt"/>
</dbReference>
<evidence type="ECO:0000256" key="8">
    <source>
        <dbReference type="SAM" id="Phobius"/>
    </source>
</evidence>
<evidence type="ECO:0000313" key="10">
    <source>
        <dbReference type="EMBL" id="KIW69571.1"/>
    </source>
</evidence>
<dbReference type="AlphaFoldDB" id="A0A0D2CWM9"/>
<proteinExistence type="inferred from homology"/>
<feature type="transmembrane region" description="Helical" evidence="8">
    <location>
        <begin position="118"/>
        <end position="141"/>
    </location>
</feature>
<dbReference type="InterPro" id="IPR050360">
    <property type="entry name" value="MFS_Sugar_Transporters"/>
</dbReference>
<dbReference type="EMBL" id="KN846958">
    <property type="protein sequence ID" value="KIW69571.1"/>
    <property type="molecule type" value="Genomic_DNA"/>
</dbReference>
<feature type="transmembrane region" description="Helical" evidence="8">
    <location>
        <begin position="69"/>
        <end position="88"/>
    </location>
</feature>
<dbReference type="GO" id="GO:0016020">
    <property type="term" value="C:membrane"/>
    <property type="evidence" value="ECO:0007669"/>
    <property type="project" value="UniProtKB-SubCell"/>
</dbReference>
<feature type="transmembrane region" description="Helical" evidence="8">
    <location>
        <begin position="338"/>
        <end position="362"/>
    </location>
</feature>
<feature type="transmembrane region" description="Helical" evidence="8">
    <location>
        <begin position="407"/>
        <end position="427"/>
    </location>
</feature>
<evidence type="ECO:0000256" key="6">
    <source>
        <dbReference type="ARBA" id="ARBA00023136"/>
    </source>
</evidence>
<keyword evidence="3 7" id="KW-0813">Transport</keyword>
<evidence type="ECO:0000256" key="4">
    <source>
        <dbReference type="ARBA" id="ARBA00022692"/>
    </source>
</evidence>